<dbReference type="PaxDb" id="6239-T28A11.19"/>
<dbReference type="FunCoup" id="P91517">
    <property type="interactions" value="227"/>
</dbReference>
<dbReference type="UCSC" id="T28A11.19">
    <property type="organism name" value="c. elegans"/>
</dbReference>
<dbReference type="OrthoDB" id="5898709at2759"/>
<protein>
    <submittedName>
        <fullName evidence="3">T20D4.11-like domain-containing protein</fullName>
    </submittedName>
</protein>
<dbReference type="EMBL" id="BX284605">
    <property type="protein sequence ID" value="CCD70575.1"/>
    <property type="molecule type" value="Genomic_DNA"/>
</dbReference>
<evidence type="ECO:0000259" key="2">
    <source>
        <dbReference type="Pfam" id="PF01579"/>
    </source>
</evidence>
<accession>P91517</accession>
<dbReference type="STRING" id="6239.T28A11.19.1"/>
<dbReference type="PeptideAtlas" id="P91517"/>
<keyword evidence="6" id="KW-1267">Proteomics identification</keyword>
<dbReference type="WormBase" id="T28A11.19">
    <property type="protein sequence ID" value="CE14315"/>
    <property type="gene ID" value="WBGene00020881"/>
</dbReference>
<dbReference type="PIRSF" id="PIRSF015697">
    <property type="entry name" value="UCP015697"/>
    <property type="match status" value="1"/>
</dbReference>
<dbReference type="AlphaFoldDB" id="P91517"/>
<keyword evidence="1" id="KW-0732">Signal</keyword>
<dbReference type="InterPro" id="IPR016638">
    <property type="entry name" value="UPF0376"/>
</dbReference>
<organism evidence="3 4">
    <name type="scientific">Caenorhabditis elegans</name>
    <dbReference type="NCBI Taxonomy" id="6239"/>
    <lineage>
        <taxon>Eukaryota</taxon>
        <taxon>Metazoa</taxon>
        <taxon>Ecdysozoa</taxon>
        <taxon>Nematoda</taxon>
        <taxon>Chromadorea</taxon>
        <taxon>Rhabditida</taxon>
        <taxon>Rhabditina</taxon>
        <taxon>Rhabditomorpha</taxon>
        <taxon>Rhabditoidea</taxon>
        <taxon>Rhabditidae</taxon>
        <taxon>Peloderinae</taxon>
        <taxon>Caenorhabditis</taxon>
    </lineage>
</organism>
<evidence type="ECO:0000313" key="3">
    <source>
        <dbReference type="EMBL" id="CCD70575.1"/>
    </source>
</evidence>
<dbReference type="Pfam" id="PF01579">
    <property type="entry name" value="DUF19"/>
    <property type="match status" value="1"/>
</dbReference>
<reference evidence="3 4" key="1">
    <citation type="journal article" date="1998" name="Science">
        <title>Genome sequence of the nematode C. elegans: a platform for investigating biology.</title>
        <authorList>
            <consortium name="The C. elegans sequencing consortium"/>
            <person name="Sulson J.E."/>
            <person name="Waterston R."/>
        </authorList>
    </citation>
    <scope>NUCLEOTIDE SEQUENCE [LARGE SCALE GENOMIC DNA]</scope>
    <source>
        <strain evidence="3 4">Bristol N2</strain>
    </source>
</reference>
<dbReference type="HOGENOM" id="CLU_078890_1_0_1"/>
<dbReference type="AGR" id="WB:WBGene00020881"/>
<evidence type="ECO:0000313" key="5">
    <source>
        <dbReference type="WormBase" id="T28A11.19"/>
    </source>
</evidence>
<keyword evidence="4" id="KW-1185">Reference proteome</keyword>
<dbReference type="PhylomeDB" id="P91517"/>
<dbReference type="KEGG" id="cel:CELE_T28A11.19"/>
<feature type="signal peptide" evidence="1">
    <location>
        <begin position="1"/>
        <end position="20"/>
    </location>
</feature>
<feature type="chain" id="PRO_5004161437" evidence="1">
    <location>
        <begin position="21"/>
        <end position="199"/>
    </location>
</feature>
<evidence type="ECO:0007829" key="6">
    <source>
        <dbReference type="PeptideAtlas" id="P91517"/>
    </source>
</evidence>
<evidence type="ECO:0000256" key="1">
    <source>
        <dbReference type="SAM" id="SignalP"/>
    </source>
</evidence>
<gene>
    <name evidence="3" type="ORF">CELE_T28A11.19</name>
    <name evidence="3 5" type="ORF">T28A11.19</name>
</gene>
<dbReference type="Proteomes" id="UP000001940">
    <property type="component" value="Chromosome V"/>
</dbReference>
<dbReference type="RefSeq" id="NP_503900.1">
    <property type="nucleotide sequence ID" value="NM_071499.1"/>
</dbReference>
<dbReference type="Bgee" id="WBGene00020881">
    <property type="expression patterns" value="Expressed in material anatomical entity and 2 other cell types or tissues"/>
</dbReference>
<dbReference type="InParanoid" id="P91517"/>
<dbReference type="PANTHER" id="PTHR21453:SF31">
    <property type="entry name" value="DUF19 DOMAIN-CONTAINING PROTEIN"/>
    <property type="match status" value="1"/>
</dbReference>
<dbReference type="CTD" id="189024"/>
<dbReference type="PIR" id="T28986">
    <property type="entry name" value="T28986"/>
</dbReference>
<evidence type="ECO:0000313" key="4">
    <source>
        <dbReference type="Proteomes" id="UP000001940"/>
    </source>
</evidence>
<dbReference type="PANTHER" id="PTHR21453">
    <property type="entry name" value="DUF19 DOMAIN-CONTAINING PROTEIN-RELATED-RELATED"/>
    <property type="match status" value="1"/>
</dbReference>
<feature type="domain" description="T20D4.11-like" evidence="2">
    <location>
        <begin position="38"/>
        <end position="197"/>
    </location>
</feature>
<dbReference type="InterPro" id="IPR002542">
    <property type="entry name" value="T20D4.11-like_dom"/>
</dbReference>
<name>P91517_CAEEL</name>
<proteinExistence type="evidence at protein level"/>
<sequence length="199" mass="22996">MRGFLKFAILAAVLLALAYGDDEDEEASELERRRIRNCPEVTFKRMTGCVWEFGRFLKKVLFLDLEQRTLDRFRKSCLSMAECFDLIECKETGKFSRGKRIKDSCDVMNYLSKDFVPCLKRLERLDPAPTCFNKWKPFSDLNEVGPDTTPEEMEELCKNMLGKDNCMKDLVSRTCGGVMSQELVDRFEATSVFKQCDAD</sequence>
<dbReference type="GeneID" id="189024"/>